<gene>
    <name evidence="2" type="ORF">CK203_039913</name>
</gene>
<dbReference type="AlphaFoldDB" id="A0A438I2Z1"/>
<feature type="region of interest" description="Disordered" evidence="1">
    <location>
        <begin position="443"/>
        <end position="469"/>
    </location>
</feature>
<proteinExistence type="predicted"/>
<dbReference type="EMBL" id="QGNW01000149">
    <property type="protein sequence ID" value="RVW91086.1"/>
    <property type="molecule type" value="Genomic_DNA"/>
</dbReference>
<organism evidence="2 3">
    <name type="scientific">Vitis vinifera</name>
    <name type="common">Grape</name>
    <dbReference type="NCBI Taxonomy" id="29760"/>
    <lineage>
        <taxon>Eukaryota</taxon>
        <taxon>Viridiplantae</taxon>
        <taxon>Streptophyta</taxon>
        <taxon>Embryophyta</taxon>
        <taxon>Tracheophyta</taxon>
        <taxon>Spermatophyta</taxon>
        <taxon>Magnoliopsida</taxon>
        <taxon>eudicotyledons</taxon>
        <taxon>Gunneridae</taxon>
        <taxon>Pentapetalae</taxon>
        <taxon>rosids</taxon>
        <taxon>Vitales</taxon>
        <taxon>Vitaceae</taxon>
        <taxon>Viteae</taxon>
        <taxon>Vitis</taxon>
    </lineage>
</organism>
<protein>
    <submittedName>
        <fullName evidence="2">Uncharacterized protein</fullName>
    </submittedName>
</protein>
<dbReference type="Proteomes" id="UP000288805">
    <property type="component" value="Unassembled WGS sequence"/>
</dbReference>
<evidence type="ECO:0000313" key="3">
    <source>
        <dbReference type="Proteomes" id="UP000288805"/>
    </source>
</evidence>
<feature type="region of interest" description="Disordered" evidence="1">
    <location>
        <begin position="76"/>
        <end position="127"/>
    </location>
</feature>
<feature type="compositionally biased region" description="Polar residues" evidence="1">
    <location>
        <begin position="81"/>
        <end position="97"/>
    </location>
</feature>
<comment type="caution">
    <text evidence="2">The sequence shown here is derived from an EMBL/GenBank/DDBJ whole genome shotgun (WGS) entry which is preliminary data.</text>
</comment>
<feature type="compositionally biased region" description="Pro residues" evidence="1">
    <location>
        <begin position="453"/>
        <end position="465"/>
    </location>
</feature>
<name>A0A438I2Z1_VITVI</name>
<sequence length="566" mass="63869">MKGEESSSKAEQGSKTKEAEHLISRCQNFAHLISRCENFAHPKTKVRNPWAKGSNFRTPNFKVRNLFQGAKSVFKEATHGPSATRQPSSETCSSTPAKRTKFSGPGESSHAPQPEPPTEEPRIPVDMPPETIIRRPMIAGPPIEGNLDCRDRSFHSETYFDIEALRQQPELRDSFRLLQRYHMEDLLTPRQFYYPRVVLDFYQSMTTRGLRNPTLIQFTIDGRQGAIGARHIAEALHIPYEPVFQADFREWSSFSQSDMVRILSRGTSTASVLTRRELPSGMLLIDVLLRANIFPLQHKVQRSGAILEALFRISEGYFFGPHHLIMTSLLHFEEKVHQKKLQRADDIPLLFPRLLCQILEHLGYPEDSRLERHRHCREDFFLDKWHHLVAYFVPEGAPAVPAPPELPRDDQLPQAQQDEILTETTPPTPAAPTSVHMPEAIHSTSPITQGAPPVVPATPAPPPSSEPTVTVSLAEFRGLVRSLQTLSTAQDSIMHQMATIGAHQDQIIATQTQHTTILHQIQQHLSMQTPLRHDRFAPSEPLVPDEESLPAEQPYTRGGDQSRAIT</sequence>
<reference evidence="2 3" key="1">
    <citation type="journal article" date="2018" name="PLoS Genet.">
        <title>Population sequencing reveals clonal diversity and ancestral inbreeding in the grapevine cultivar Chardonnay.</title>
        <authorList>
            <person name="Roach M.J."/>
            <person name="Johnson D.L."/>
            <person name="Bohlmann J."/>
            <person name="van Vuuren H.J."/>
            <person name="Jones S.J."/>
            <person name="Pretorius I.S."/>
            <person name="Schmidt S.A."/>
            <person name="Borneman A.R."/>
        </authorList>
    </citation>
    <scope>NUCLEOTIDE SEQUENCE [LARGE SCALE GENOMIC DNA]</scope>
    <source>
        <strain evidence="3">cv. Chardonnay</strain>
        <tissue evidence="2">Leaf</tissue>
    </source>
</reference>
<feature type="region of interest" description="Disordered" evidence="1">
    <location>
        <begin position="535"/>
        <end position="566"/>
    </location>
</feature>
<evidence type="ECO:0000313" key="2">
    <source>
        <dbReference type="EMBL" id="RVW91086.1"/>
    </source>
</evidence>
<evidence type="ECO:0000256" key="1">
    <source>
        <dbReference type="SAM" id="MobiDB-lite"/>
    </source>
</evidence>
<accession>A0A438I2Z1</accession>